<protein>
    <recommendedName>
        <fullName evidence="3">Chlorophyllase</fullName>
    </recommendedName>
</protein>
<reference evidence="2" key="1">
    <citation type="submission" date="2014-11" db="EMBL/GenBank/DDBJ databases">
        <authorList>
            <person name="Otto D Thomas"/>
            <person name="Naeem Raeece"/>
        </authorList>
    </citation>
    <scope>NUCLEOTIDE SEQUENCE</scope>
</reference>
<feature type="region of interest" description="Disordered" evidence="1">
    <location>
        <begin position="565"/>
        <end position="588"/>
    </location>
</feature>
<sequence length="607" mass="64334">MSEPHLPPVGRPRSRRRRLGSLLMICTVSATSSFSPADSGLGCRQQLCMGRRRDGAVRQKSWLERTAGRGTKTPRESLHHLPSSFREGIAPGGSEARGRRQTLSSIGSCLCAVAMGVASPFACGVGDPALARASAVGATGGGGSGRRIAVMSGGFKVPASQYMSYMGFLSDLGFDCAVIADSRDSNNAQTGREGAQLVFQEVLRRWDWPGPLPSGGSSVESMELVNWERAVAPSLLNVPVAPPRSPGEGVLFLGHSRGGKLAVLAAETALQKGIPVLGIVLIDPVDHFSPFEVYDSSACALDDLRKDACGLSRVPLLIFSFPFPPLKETRGAVTDDLCAPKYSSGEAFLVSAQIGRGIPPSDVHLFSQDDDVHEFRSLEGCPVRRFLPHHQLEASLPPFSSSSSRSSSSSPSSSSPSPSSSSRPPPPSTSFSSSLSSRLPGVSSATKQKKQLLLQSTWGGSSENGERGGGCTSPSPSMRVTETVPLDAFGDRWTEKGWAGLQGGAPIFYLRVQGGGHLQVVDNRQKLGFLNICHVGFNSDEAIREKLRETISRFLRRNLTPTVFADHTGTPGKVPSTETGRDGVSGASLKHGWSEKITSSDSLVIPA</sequence>
<proteinExistence type="predicted"/>
<feature type="compositionally biased region" description="Low complexity" evidence="1">
    <location>
        <begin position="429"/>
        <end position="440"/>
    </location>
</feature>
<evidence type="ECO:0000256" key="1">
    <source>
        <dbReference type="SAM" id="MobiDB-lite"/>
    </source>
</evidence>
<feature type="compositionally biased region" description="Low complexity" evidence="1">
    <location>
        <begin position="397"/>
        <end position="422"/>
    </location>
</feature>
<dbReference type="EMBL" id="CDMZ01001876">
    <property type="protein sequence ID" value="CEM38726.1"/>
    <property type="molecule type" value="Genomic_DNA"/>
</dbReference>
<gene>
    <name evidence="2" type="ORF">Cvel_845</name>
</gene>
<accession>A0A0G4H4L4</accession>
<evidence type="ECO:0008006" key="3">
    <source>
        <dbReference type="Google" id="ProtNLM"/>
    </source>
</evidence>
<feature type="region of interest" description="Disordered" evidence="1">
    <location>
        <begin position="397"/>
        <end position="480"/>
    </location>
</feature>
<dbReference type="AlphaFoldDB" id="A0A0G4H4L4"/>
<dbReference type="SUPFAM" id="SSF53474">
    <property type="entry name" value="alpha/beta-Hydrolases"/>
    <property type="match status" value="2"/>
</dbReference>
<dbReference type="InterPro" id="IPR029058">
    <property type="entry name" value="AB_hydrolase_fold"/>
</dbReference>
<dbReference type="VEuPathDB" id="CryptoDB:Cvel_845"/>
<organism evidence="2">
    <name type="scientific">Chromera velia CCMP2878</name>
    <dbReference type="NCBI Taxonomy" id="1169474"/>
    <lineage>
        <taxon>Eukaryota</taxon>
        <taxon>Sar</taxon>
        <taxon>Alveolata</taxon>
        <taxon>Colpodellida</taxon>
        <taxon>Chromeraceae</taxon>
        <taxon>Chromera</taxon>
    </lineage>
</organism>
<feature type="compositionally biased region" description="Basic and acidic residues" evidence="1">
    <location>
        <begin position="63"/>
        <end position="79"/>
    </location>
</feature>
<evidence type="ECO:0000313" key="2">
    <source>
        <dbReference type="EMBL" id="CEM38726.1"/>
    </source>
</evidence>
<name>A0A0G4H4L4_9ALVE</name>
<feature type="region of interest" description="Disordered" evidence="1">
    <location>
        <begin position="63"/>
        <end position="97"/>
    </location>
</feature>